<reference evidence="1" key="2">
    <citation type="submission" date="2018-04" db="EMBL/GenBank/DDBJ databases">
        <title>OnivRS2 (Oryza nivara Reference Sequence Version 2).</title>
        <authorList>
            <person name="Zhang J."/>
            <person name="Kudrna D."/>
            <person name="Lee S."/>
            <person name="Talag J."/>
            <person name="Rajasekar S."/>
            <person name="Welchert J."/>
            <person name="Hsing Y.-I."/>
            <person name="Wing R.A."/>
        </authorList>
    </citation>
    <scope>NUCLEOTIDE SEQUENCE [LARGE SCALE GENOMIC DNA]</scope>
</reference>
<organism evidence="1">
    <name type="scientific">Oryza nivara</name>
    <name type="common">Indian wild rice</name>
    <name type="synonym">Oryza sativa f. spontanea</name>
    <dbReference type="NCBI Taxonomy" id="4536"/>
    <lineage>
        <taxon>Eukaryota</taxon>
        <taxon>Viridiplantae</taxon>
        <taxon>Streptophyta</taxon>
        <taxon>Embryophyta</taxon>
        <taxon>Tracheophyta</taxon>
        <taxon>Spermatophyta</taxon>
        <taxon>Magnoliopsida</taxon>
        <taxon>Liliopsida</taxon>
        <taxon>Poales</taxon>
        <taxon>Poaceae</taxon>
        <taxon>BOP clade</taxon>
        <taxon>Oryzoideae</taxon>
        <taxon>Oryzeae</taxon>
        <taxon>Oryzinae</taxon>
        <taxon>Oryza</taxon>
    </lineage>
</organism>
<dbReference type="HOGENOM" id="CLU_168556_0_0_1"/>
<dbReference type="EnsemblPlants" id="ONIVA01G38590.1">
    <property type="protein sequence ID" value="ONIVA01G38590.1"/>
    <property type="gene ID" value="ONIVA01G38590"/>
</dbReference>
<dbReference type="eggNOG" id="ENOG502R4P1">
    <property type="taxonomic scope" value="Eukaryota"/>
</dbReference>
<name>A0A0E0FUD6_ORYNI</name>
<accession>A0A0E0FUD6</accession>
<keyword evidence="2" id="KW-1185">Reference proteome</keyword>
<proteinExistence type="predicted"/>
<dbReference type="Gramene" id="ONIVA01G38590.1">
    <property type="protein sequence ID" value="ONIVA01G38590.1"/>
    <property type="gene ID" value="ONIVA01G38590"/>
</dbReference>
<sequence length="111" mass="11158">MVAEAELWRLANAAIPMLSAHNDELADESKLAEMRRLLPFTVLCVLVLLCVASLVDVTEGQRGGGGSGGLAGAAGEDGIPFGAGVGPRGLSGGTWAAWSASSLLAAVALLL</sequence>
<dbReference type="AlphaFoldDB" id="A0A0E0FUD6"/>
<protein>
    <submittedName>
        <fullName evidence="1">Uncharacterized protein</fullName>
    </submittedName>
</protein>
<reference evidence="1" key="1">
    <citation type="submission" date="2015-04" db="UniProtKB">
        <authorList>
            <consortium name="EnsemblPlants"/>
        </authorList>
    </citation>
    <scope>IDENTIFICATION</scope>
    <source>
        <strain evidence="1">SL10</strain>
    </source>
</reference>
<dbReference type="OMA" id="NHRRICC"/>
<evidence type="ECO:0000313" key="2">
    <source>
        <dbReference type="Proteomes" id="UP000006591"/>
    </source>
</evidence>
<dbReference type="Proteomes" id="UP000006591">
    <property type="component" value="Chromosome 1"/>
</dbReference>
<evidence type="ECO:0000313" key="1">
    <source>
        <dbReference type="EnsemblPlants" id="ONIVA01G38590.1"/>
    </source>
</evidence>